<dbReference type="AlphaFoldDB" id="A0A9P1A0F8"/>
<dbReference type="Pfam" id="PF07727">
    <property type="entry name" value="RVT_2"/>
    <property type="match status" value="1"/>
</dbReference>
<keyword evidence="3" id="KW-1185">Reference proteome</keyword>
<sequence length="263" mass="30664">MHMSDSLDASSNENSNDFVEPNLADYQLIRDREPRTIIPNRRYMSNLGEFVLLASEVVKNYVPDTFEQAVKSSKSNDWFKTMNEEMQSMFANQTWSLVSKPKGVKVVDCRWIYRMKDSLDPTELPKFKVRLVAKGFKQKQGIDYQDIFALVVKFKTLRLLLAMTTVFDWELEQMDVKIAFLHGDINETIYISQPPGFICKNKPDHVCLLKKSIYGLKQSPRQWNLKFNACMCELGFLRSKYDTCLYFKHVGTENALYVLLYVD</sequence>
<dbReference type="SUPFAM" id="SSF56672">
    <property type="entry name" value="DNA/RNA polymerases"/>
    <property type="match status" value="1"/>
</dbReference>
<gene>
    <name evidence="2" type="ORF">CEURO_LOCUS22468</name>
</gene>
<organism evidence="2 3">
    <name type="scientific">Cuscuta europaea</name>
    <name type="common">European dodder</name>
    <dbReference type="NCBI Taxonomy" id="41803"/>
    <lineage>
        <taxon>Eukaryota</taxon>
        <taxon>Viridiplantae</taxon>
        <taxon>Streptophyta</taxon>
        <taxon>Embryophyta</taxon>
        <taxon>Tracheophyta</taxon>
        <taxon>Spermatophyta</taxon>
        <taxon>Magnoliopsida</taxon>
        <taxon>eudicotyledons</taxon>
        <taxon>Gunneridae</taxon>
        <taxon>Pentapetalae</taxon>
        <taxon>asterids</taxon>
        <taxon>lamiids</taxon>
        <taxon>Solanales</taxon>
        <taxon>Convolvulaceae</taxon>
        <taxon>Cuscuteae</taxon>
        <taxon>Cuscuta</taxon>
        <taxon>Cuscuta subgen. Cuscuta</taxon>
    </lineage>
</organism>
<proteinExistence type="predicted"/>
<dbReference type="InterPro" id="IPR043502">
    <property type="entry name" value="DNA/RNA_pol_sf"/>
</dbReference>
<name>A0A9P1A0F8_CUSEU</name>
<dbReference type="Proteomes" id="UP001152484">
    <property type="component" value="Unassembled WGS sequence"/>
</dbReference>
<evidence type="ECO:0000259" key="1">
    <source>
        <dbReference type="Pfam" id="PF07727"/>
    </source>
</evidence>
<reference evidence="2" key="1">
    <citation type="submission" date="2022-07" db="EMBL/GenBank/DDBJ databases">
        <authorList>
            <person name="Macas J."/>
            <person name="Novak P."/>
            <person name="Neumann P."/>
        </authorList>
    </citation>
    <scope>NUCLEOTIDE SEQUENCE</scope>
</reference>
<comment type="caution">
    <text evidence="2">The sequence shown here is derived from an EMBL/GenBank/DDBJ whole genome shotgun (WGS) entry which is preliminary data.</text>
</comment>
<evidence type="ECO:0000313" key="3">
    <source>
        <dbReference type="Proteomes" id="UP001152484"/>
    </source>
</evidence>
<evidence type="ECO:0000313" key="2">
    <source>
        <dbReference type="EMBL" id="CAH9119721.1"/>
    </source>
</evidence>
<dbReference type="OrthoDB" id="8048545at2759"/>
<dbReference type="InterPro" id="IPR013103">
    <property type="entry name" value="RVT_2"/>
</dbReference>
<feature type="domain" description="Reverse transcriptase Ty1/copia-type" evidence="1">
    <location>
        <begin position="92"/>
        <end position="263"/>
    </location>
</feature>
<accession>A0A9P1A0F8</accession>
<protein>
    <recommendedName>
        <fullName evidence="1">Reverse transcriptase Ty1/copia-type domain-containing protein</fullName>
    </recommendedName>
</protein>
<dbReference type="EMBL" id="CAMAPE010000080">
    <property type="protein sequence ID" value="CAH9119721.1"/>
    <property type="molecule type" value="Genomic_DNA"/>
</dbReference>